<accession>A0A9N9PBF2</accession>
<organism evidence="1 2">
    <name type="scientific">Cetraspora pellucida</name>
    <dbReference type="NCBI Taxonomy" id="1433469"/>
    <lineage>
        <taxon>Eukaryota</taxon>
        <taxon>Fungi</taxon>
        <taxon>Fungi incertae sedis</taxon>
        <taxon>Mucoromycota</taxon>
        <taxon>Glomeromycotina</taxon>
        <taxon>Glomeromycetes</taxon>
        <taxon>Diversisporales</taxon>
        <taxon>Gigasporaceae</taxon>
        <taxon>Cetraspora</taxon>
    </lineage>
</organism>
<feature type="non-terminal residue" evidence="1">
    <location>
        <position position="1"/>
    </location>
</feature>
<evidence type="ECO:0000313" key="2">
    <source>
        <dbReference type="Proteomes" id="UP000789759"/>
    </source>
</evidence>
<gene>
    <name evidence="1" type="ORF">CPELLU_LOCUS18223</name>
</gene>
<dbReference type="Proteomes" id="UP000789759">
    <property type="component" value="Unassembled WGS sequence"/>
</dbReference>
<evidence type="ECO:0000313" key="1">
    <source>
        <dbReference type="EMBL" id="CAG8806682.1"/>
    </source>
</evidence>
<sequence>ITQDNLCKKTLRARKLLMLFGKDGVGIDKIKQVTYSANEISKLTNVQIQNIINQVTLKTISSGNDQTNAEIMAPNKNHLYQYAIEHGINSKEFSIITGAEKNRWTTGCFRRDLERDIRFYRDGIERKEDSRKYYKFLTDQERLVSEELLYRNILKSGLSTAWLDNLIEEWEKIYAQFIQISFEEKTLFVPRINVQSLLSKSRPPISVLSKDPEERQQHVIEMLPPTISVSPTSTLTIGIRCPLARSWIGRCLGDIIVLGKVTIISHRGGGVITRGGGIISLGGGIGVISCK</sequence>
<proteinExistence type="predicted"/>
<dbReference type="EMBL" id="CAJVQA010035102">
    <property type="protein sequence ID" value="CAG8806682.1"/>
    <property type="molecule type" value="Genomic_DNA"/>
</dbReference>
<protein>
    <submittedName>
        <fullName evidence="1">16070_t:CDS:1</fullName>
    </submittedName>
</protein>
<feature type="non-terminal residue" evidence="1">
    <location>
        <position position="291"/>
    </location>
</feature>
<dbReference type="AlphaFoldDB" id="A0A9N9PBF2"/>
<dbReference type="OrthoDB" id="2354161at2759"/>
<comment type="caution">
    <text evidence="1">The sequence shown here is derived from an EMBL/GenBank/DDBJ whole genome shotgun (WGS) entry which is preliminary data.</text>
</comment>
<name>A0A9N9PBF2_9GLOM</name>
<keyword evidence="2" id="KW-1185">Reference proteome</keyword>
<reference evidence="1" key="1">
    <citation type="submission" date="2021-06" db="EMBL/GenBank/DDBJ databases">
        <authorList>
            <person name="Kallberg Y."/>
            <person name="Tangrot J."/>
            <person name="Rosling A."/>
        </authorList>
    </citation>
    <scope>NUCLEOTIDE SEQUENCE</scope>
    <source>
        <strain evidence="1">FL966</strain>
    </source>
</reference>